<dbReference type="PANTHER" id="PTHR43649:SF14">
    <property type="entry name" value="BLR3389 PROTEIN"/>
    <property type="match status" value="1"/>
</dbReference>
<evidence type="ECO:0000256" key="1">
    <source>
        <dbReference type="ARBA" id="ARBA00004418"/>
    </source>
</evidence>
<name>A4BFC6_9GAMM</name>
<dbReference type="GO" id="GO:0042597">
    <property type="term" value="C:periplasmic space"/>
    <property type="evidence" value="ECO:0007669"/>
    <property type="project" value="UniProtKB-SubCell"/>
</dbReference>
<gene>
    <name evidence="4" type="ORF">MED297_07148</name>
</gene>
<comment type="similarity">
    <text evidence="2">Belongs to the bacterial solute-binding protein 1 family.</text>
</comment>
<feature type="chain" id="PRO_5002665262" evidence="3">
    <location>
        <begin position="25"/>
        <end position="437"/>
    </location>
</feature>
<sequence length="437" mass="48444">MMKTTQWLVPVTVAALMSAGAAQAKTELHLQRFFGACEAEYGTNTDVSAAEGECGIMTSLINQFDAEHPDIEVKVTTVEWPGYDQLTAQMASRTPPDLVTMHNSVISDYQSRRLILPLDDLLEDAGVSPDEFTSTARAGVTRDGEVFGLPMDTWTMLYHINLDLMAEADLLDADGNPMLPGSPEEMLEMARQFKEKTGKPYLIQILSNETAAYTRLFYTYMFQQEEDFFGNGEAISLQNDAARNIVHHFKTIYDEGLTTKNMDYPATVSAFSSGEGGILMNGNWLLGAYNVESQKPDSELYNAYIAYPYPQLYANDDLYVDGHSWVMPNKKRNKDELAATAAFFKFMAENDYEWSRTGHLPSVEAVLDNPDFQALPYRSDLVSVTTRGKGLPAGVKRQFAIQDIMGEELASAITGVKSVDDALADAEARVNDLLSNL</sequence>
<dbReference type="EMBL" id="AAOE01000012">
    <property type="protein sequence ID" value="EAR09239.1"/>
    <property type="molecule type" value="Genomic_DNA"/>
</dbReference>
<keyword evidence="5" id="KW-1185">Reference proteome</keyword>
<proteinExistence type="inferred from homology"/>
<evidence type="ECO:0000313" key="4">
    <source>
        <dbReference type="EMBL" id="EAR09239.1"/>
    </source>
</evidence>
<feature type="signal peptide" evidence="3">
    <location>
        <begin position="1"/>
        <end position="24"/>
    </location>
</feature>
<comment type="subcellular location">
    <subcellularLocation>
        <location evidence="1">Periplasm</location>
    </subcellularLocation>
</comment>
<evidence type="ECO:0000256" key="3">
    <source>
        <dbReference type="SAM" id="SignalP"/>
    </source>
</evidence>
<organism evidence="4 5">
    <name type="scientific">Reinekea blandensis MED297</name>
    <dbReference type="NCBI Taxonomy" id="314283"/>
    <lineage>
        <taxon>Bacteria</taxon>
        <taxon>Pseudomonadati</taxon>
        <taxon>Pseudomonadota</taxon>
        <taxon>Gammaproteobacteria</taxon>
        <taxon>Oceanospirillales</taxon>
        <taxon>Saccharospirillaceae</taxon>
        <taxon>Reinekea</taxon>
    </lineage>
</organism>
<dbReference type="RefSeq" id="WP_008045349.1">
    <property type="nucleotide sequence ID" value="NZ_CH724152.1"/>
</dbReference>
<dbReference type="SUPFAM" id="SSF53850">
    <property type="entry name" value="Periplasmic binding protein-like II"/>
    <property type="match status" value="1"/>
</dbReference>
<dbReference type="Gene3D" id="3.40.190.10">
    <property type="entry name" value="Periplasmic binding protein-like II"/>
    <property type="match status" value="1"/>
</dbReference>
<evidence type="ECO:0000256" key="2">
    <source>
        <dbReference type="ARBA" id="ARBA00008520"/>
    </source>
</evidence>
<dbReference type="STRING" id="314283.MED297_07148"/>
<dbReference type="InterPro" id="IPR006059">
    <property type="entry name" value="SBP"/>
</dbReference>
<dbReference type="PANTHER" id="PTHR43649">
    <property type="entry name" value="ARABINOSE-BINDING PROTEIN-RELATED"/>
    <property type="match status" value="1"/>
</dbReference>
<reference evidence="4 5" key="1">
    <citation type="submission" date="2006-02" db="EMBL/GenBank/DDBJ databases">
        <authorList>
            <person name="Pinhassi J."/>
            <person name="Pedros-Alio C."/>
            <person name="Ferriera S."/>
            <person name="Johnson J."/>
            <person name="Kravitz S."/>
            <person name="Halpern A."/>
            <person name="Remington K."/>
            <person name="Beeson K."/>
            <person name="Tran B."/>
            <person name="Rogers Y.-H."/>
            <person name="Friedman R."/>
            <person name="Venter J.C."/>
        </authorList>
    </citation>
    <scope>NUCLEOTIDE SEQUENCE [LARGE SCALE GENOMIC DNA]</scope>
    <source>
        <strain evidence="4 5">MED297</strain>
    </source>
</reference>
<evidence type="ECO:0000313" key="5">
    <source>
        <dbReference type="Proteomes" id="UP000005953"/>
    </source>
</evidence>
<dbReference type="AlphaFoldDB" id="A4BFC6"/>
<protein>
    <submittedName>
        <fullName evidence="4">ABC transporter, substrate binding protein (Sugar)</fullName>
    </submittedName>
</protein>
<dbReference type="Pfam" id="PF13416">
    <property type="entry name" value="SBP_bac_8"/>
    <property type="match status" value="1"/>
</dbReference>
<dbReference type="HOGENOM" id="CLU_031285_10_0_6"/>
<dbReference type="InterPro" id="IPR050490">
    <property type="entry name" value="Bact_solute-bd_prot1"/>
</dbReference>
<keyword evidence="3" id="KW-0732">Signal</keyword>
<dbReference type="Proteomes" id="UP000005953">
    <property type="component" value="Unassembled WGS sequence"/>
</dbReference>
<accession>A4BFC6</accession>
<comment type="caution">
    <text evidence="4">The sequence shown here is derived from an EMBL/GenBank/DDBJ whole genome shotgun (WGS) entry which is preliminary data.</text>
</comment>